<evidence type="ECO:0000313" key="2">
    <source>
        <dbReference type="Proteomes" id="UP000035680"/>
    </source>
</evidence>
<proteinExistence type="predicted"/>
<keyword evidence="1" id="KW-1133">Transmembrane helix</keyword>
<dbReference type="WBParaSite" id="SVE_0911600.1">
    <property type="protein sequence ID" value="SVE_0911600.1"/>
    <property type="gene ID" value="SVE_0911600"/>
</dbReference>
<evidence type="ECO:0000256" key="1">
    <source>
        <dbReference type="SAM" id="Phobius"/>
    </source>
</evidence>
<protein>
    <submittedName>
        <fullName evidence="3">Uncharacterized protein</fullName>
    </submittedName>
</protein>
<name>A0A0K0FJP1_STRVS</name>
<feature type="transmembrane region" description="Helical" evidence="1">
    <location>
        <begin position="33"/>
        <end position="53"/>
    </location>
</feature>
<sequence length="206" mass="23161">MEKLHGIILMNSFENRFSNSESGKSVKRYIHTLILAGILILNLSIIAAFLILWKYSPVNETNVHYAIIALVLLCILFILFILFAIKYSNFNEHKKLSEKVIEVQIVYPEPEQKYLTGTLLSRLITTNPNNSKINRMSSRAKTVTETLSSVSISRGASKSIKSVKSLSKSSSLSNSIKIKQPVNDEPQNTLDHLSFSSCEEDNCTYS</sequence>
<dbReference type="AlphaFoldDB" id="A0A0K0FJP1"/>
<reference evidence="3" key="2">
    <citation type="submission" date="2015-08" db="UniProtKB">
        <authorList>
            <consortium name="WormBaseParasite"/>
        </authorList>
    </citation>
    <scope>IDENTIFICATION</scope>
</reference>
<keyword evidence="1" id="KW-0812">Transmembrane</keyword>
<evidence type="ECO:0000313" key="3">
    <source>
        <dbReference type="WBParaSite" id="SVE_0911600.1"/>
    </source>
</evidence>
<feature type="transmembrane region" description="Helical" evidence="1">
    <location>
        <begin position="65"/>
        <end position="85"/>
    </location>
</feature>
<organism evidence="2 3">
    <name type="scientific">Strongyloides venezuelensis</name>
    <name type="common">Threadworm</name>
    <dbReference type="NCBI Taxonomy" id="75913"/>
    <lineage>
        <taxon>Eukaryota</taxon>
        <taxon>Metazoa</taxon>
        <taxon>Ecdysozoa</taxon>
        <taxon>Nematoda</taxon>
        <taxon>Chromadorea</taxon>
        <taxon>Rhabditida</taxon>
        <taxon>Tylenchina</taxon>
        <taxon>Panagrolaimomorpha</taxon>
        <taxon>Strongyloidoidea</taxon>
        <taxon>Strongyloididae</taxon>
        <taxon>Strongyloides</taxon>
    </lineage>
</organism>
<reference evidence="2" key="1">
    <citation type="submission" date="2014-07" db="EMBL/GenBank/DDBJ databases">
        <authorList>
            <person name="Martin A.A"/>
            <person name="De Silva N."/>
        </authorList>
    </citation>
    <scope>NUCLEOTIDE SEQUENCE</scope>
</reference>
<accession>A0A0K0FJP1</accession>
<keyword evidence="2" id="KW-1185">Reference proteome</keyword>
<keyword evidence="1" id="KW-0472">Membrane</keyword>
<dbReference type="Proteomes" id="UP000035680">
    <property type="component" value="Unassembled WGS sequence"/>
</dbReference>